<dbReference type="InterPro" id="IPR037069">
    <property type="entry name" value="AcylCoA_DH/ox_N_sf"/>
</dbReference>
<dbReference type="PANTHER" id="PTHR48083">
    <property type="entry name" value="MEDIUM-CHAIN SPECIFIC ACYL-COA DEHYDROGENASE, MITOCHONDRIAL-RELATED"/>
    <property type="match status" value="1"/>
</dbReference>
<organism evidence="11 12">
    <name type="scientific">Mycolicibacterium sphagni</name>
    <dbReference type="NCBI Taxonomy" id="1786"/>
    <lineage>
        <taxon>Bacteria</taxon>
        <taxon>Bacillati</taxon>
        <taxon>Actinomycetota</taxon>
        <taxon>Actinomycetes</taxon>
        <taxon>Mycobacteriales</taxon>
        <taxon>Mycobacteriaceae</taxon>
        <taxon>Mycolicibacterium</taxon>
    </lineage>
</organism>
<dbReference type="Gene3D" id="1.10.540.10">
    <property type="entry name" value="Acyl-CoA dehydrogenase/oxidase, N-terminal domain"/>
    <property type="match status" value="1"/>
</dbReference>
<evidence type="ECO:0000313" key="11">
    <source>
        <dbReference type="EMBL" id="NTY58338.1"/>
    </source>
</evidence>
<evidence type="ECO:0000256" key="7">
    <source>
        <dbReference type="RuleBase" id="RU362125"/>
    </source>
</evidence>
<evidence type="ECO:0000256" key="4">
    <source>
        <dbReference type="ARBA" id="ARBA00022630"/>
    </source>
</evidence>
<reference evidence="11 12" key="1">
    <citation type="submission" date="2019-05" db="EMBL/GenBank/DDBJ databases">
        <title>Mycolicibacterium sphagni ENV482 genome assembly.</title>
        <authorList>
            <person name="Chen W."/>
            <person name="Faulkner N.W."/>
            <person name="Hyman M.R."/>
        </authorList>
    </citation>
    <scope>NUCLEOTIDE SEQUENCE [LARGE SCALE GENOMIC DNA]</scope>
    <source>
        <strain evidence="11 12">ENV482</strain>
    </source>
</reference>
<keyword evidence="6 7" id="KW-0560">Oxidoreductase</keyword>
<dbReference type="Gene3D" id="1.20.140.10">
    <property type="entry name" value="Butyryl-CoA Dehydrogenase, subunit A, domain 3"/>
    <property type="match status" value="1"/>
</dbReference>
<dbReference type="Proteomes" id="UP000708347">
    <property type="component" value="Unassembled WGS sequence"/>
</dbReference>
<keyword evidence="4 7" id="KW-0285">Flavoprotein</keyword>
<evidence type="ECO:0000256" key="1">
    <source>
        <dbReference type="ARBA" id="ARBA00001974"/>
    </source>
</evidence>
<feature type="domain" description="Acyl-CoA dehydrogenase/oxidase C-terminal" evidence="8">
    <location>
        <begin position="228"/>
        <end position="379"/>
    </location>
</feature>
<evidence type="ECO:0000256" key="5">
    <source>
        <dbReference type="ARBA" id="ARBA00022827"/>
    </source>
</evidence>
<dbReference type="Pfam" id="PF02770">
    <property type="entry name" value="Acyl-CoA_dh_M"/>
    <property type="match status" value="1"/>
</dbReference>
<keyword evidence="12" id="KW-1185">Reference proteome</keyword>
<name>A0ABX2JP60_9MYCO</name>
<sequence>MYGLTAEDRRIRDTAREFVETLIPYEAEAEMAGGQLPKELTAEHHAKALELGLYATNMPTSVGGPGFTALQQVLVQEQVGRVTNAIAWVMHTPPQWWAEVATDYQKQRWLLPAVRGEKHEAYAITEEFAGSDISALETTARRQGDEYVINGIKWHVTSFNLAEYVFVQAVLVGGPHEGDHVLLVVDLPWPGVEVVRTPHYSHNIPDEHPIVSFTDVRVPVSHLVGAEGEGMTFTQDWFRFERIMVASRCVGAAQRLVDEMTAFARDRIVDGKPLGEHQLVAGMLADSATELFAARSLLYEVARGIDAGLDRKALHGQASMAKLYCSEMAGRVADRAVQIFGGRGYMRENVAERMFRELRVERIWEGASEIQRIIIGRQLMQRGPSAVLEPHRPIHPRRD</sequence>
<dbReference type="RefSeq" id="WP_174396333.1">
    <property type="nucleotide sequence ID" value="NZ_VBSB01000002.1"/>
</dbReference>
<dbReference type="PROSITE" id="PS00072">
    <property type="entry name" value="ACYL_COA_DH_1"/>
    <property type="match status" value="1"/>
</dbReference>
<dbReference type="InterPro" id="IPR009075">
    <property type="entry name" value="AcylCo_DH/oxidase_C"/>
</dbReference>
<feature type="domain" description="Acyl-CoA oxidase/dehydrogenase middle" evidence="9">
    <location>
        <begin position="121"/>
        <end position="198"/>
    </location>
</feature>
<dbReference type="SUPFAM" id="SSF56645">
    <property type="entry name" value="Acyl-CoA dehydrogenase NM domain-like"/>
    <property type="match status" value="1"/>
</dbReference>
<dbReference type="InterPro" id="IPR046373">
    <property type="entry name" value="Acyl-CoA_Oxase/DH_mid-dom_sf"/>
</dbReference>
<dbReference type="Pfam" id="PF02771">
    <property type="entry name" value="Acyl-CoA_dh_N"/>
    <property type="match status" value="1"/>
</dbReference>
<accession>A0ABX2JP60</accession>
<dbReference type="InterPro" id="IPR036250">
    <property type="entry name" value="AcylCo_DH-like_C"/>
</dbReference>
<proteinExistence type="inferred from homology"/>
<comment type="caution">
    <text evidence="11">The sequence shown here is derived from an EMBL/GenBank/DDBJ whole genome shotgun (WGS) entry which is preliminary data.</text>
</comment>
<evidence type="ECO:0000256" key="2">
    <source>
        <dbReference type="ARBA" id="ARBA00009347"/>
    </source>
</evidence>
<dbReference type="Gene3D" id="2.40.110.10">
    <property type="entry name" value="Butyryl-CoA Dehydrogenase, subunit A, domain 2"/>
    <property type="match status" value="1"/>
</dbReference>
<protein>
    <recommendedName>
        <fullName evidence="3">Medium-chain specific acyl-CoA dehydrogenase, mitochondrial</fullName>
    </recommendedName>
</protein>
<comment type="similarity">
    <text evidence="2 7">Belongs to the acyl-CoA dehydrogenase family.</text>
</comment>
<evidence type="ECO:0000256" key="3">
    <source>
        <dbReference type="ARBA" id="ARBA00019125"/>
    </source>
</evidence>
<dbReference type="EMBL" id="VBSB01000002">
    <property type="protein sequence ID" value="NTY58338.1"/>
    <property type="molecule type" value="Genomic_DNA"/>
</dbReference>
<dbReference type="InterPro" id="IPR009100">
    <property type="entry name" value="AcylCoA_DH/oxidase_NM_dom_sf"/>
</dbReference>
<dbReference type="PROSITE" id="PS00073">
    <property type="entry name" value="ACYL_COA_DH_2"/>
    <property type="match status" value="1"/>
</dbReference>
<evidence type="ECO:0000259" key="9">
    <source>
        <dbReference type="Pfam" id="PF02770"/>
    </source>
</evidence>
<dbReference type="SUPFAM" id="SSF47203">
    <property type="entry name" value="Acyl-CoA dehydrogenase C-terminal domain-like"/>
    <property type="match status" value="1"/>
</dbReference>
<dbReference type="CDD" id="cd00567">
    <property type="entry name" value="ACAD"/>
    <property type="match status" value="1"/>
</dbReference>
<evidence type="ECO:0000313" key="12">
    <source>
        <dbReference type="Proteomes" id="UP000708347"/>
    </source>
</evidence>
<dbReference type="PANTHER" id="PTHR48083:SF2">
    <property type="entry name" value="MEDIUM-CHAIN SPECIFIC ACYL-COA DEHYDROGENASE, MITOCHONDRIAL"/>
    <property type="match status" value="1"/>
</dbReference>
<comment type="cofactor">
    <cofactor evidence="1 7">
        <name>FAD</name>
        <dbReference type="ChEBI" id="CHEBI:57692"/>
    </cofactor>
</comment>
<dbReference type="InterPro" id="IPR006091">
    <property type="entry name" value="Acyl-CoA_Oxase/DH_mid-dom"/>
</dbReference>
<dbReference type="InterPro" id="IPR006089">
    <property type="entry name" value="Acyl-CoA_DH_CS"/>
</dbReference>
<evidence type="ECO:0000256" key="6">
    <source>
        <dbReference type="ARBA" id="ARBA00023002"/>
    </source>
</evidence>
<dbReference type="Pfam" id="PF00441">
    <property type="entry name" value="Acyl-CoA_dh_1"/>
    <property type="match status" value="1"/>
</dbReference>
<evidence type="ECO:0000259" key="10">
    <source>
        <dbReference type="Pfam" id="PF02771"/>
    </source>
</evidence>
<dbReference type="PIRSF" id="PIRSF016578">
    <property type="entry name" value="HsaA"/>
    <property type="match status" value="1"/>
</dbReference>
<feature type="domain" description="Acyl-CoA dehydrogenase/oxidase N-terminal" evidence="10">
    <location>
        <begin position="5"/>
        <end position="117"/>
    </location>
</feature>
<keyword evidence="5 7" id="KW-0274">FAD</keyword>
<dbReference type="InterPro" id="IPR050741">
    <property type="entry name" value="Acyl-CoA_dehydrogenase"/>
</dbReference>
<dbReference type="InterPro" id="IPR013786">
    <property type="entry name" value="AcylCoA_DH/ox_N"/>
</dbReference>
<gene>
    <name evidence="11" type="ORF">FEG63_02065</name>
</gene>
<evidence type="ECO:0000259" key="8">
    <source>
        <dbReference type="Pfam" id="PF00441"/>
    </source>
</evidence>